<reference evidence="1" key="1">
    <citation type="journal article" date="2017" name="Nature">
        <title>The sunflower genome provides insights into oil metabolism, flowering and Asterid evolution.</title>
        <authorList>
            <person name="Badouin H."/>
            <person name="Gouzy J."/>
            <person name="Grassa C.J."/>
            <person name="Murat F."/>
            <person name="Staton S.E."/>
            <person name="Cottret L."/>
            <person name="Lelandais-Briere C."/>
            <person name="Owens G.L."/>
            <person name="Carrere S."/>
            <person name="Mayjonade B."/>
            <person name="Legrand L."/>
            <person name="Gill N."/>
            <person name="Kane N.C."/>
            <person name="Bowers J.E."/>
            <person name="Hubner S."/>
            <person name="Bellec A."/>
            <person name="Berard A."/>
            <person name="Berges H."/>
            <person name="Blanchet N."/>
            <person name="Boniface M.C."/>
            <person name="Brunel D."/>
            <person name="Catrice O."/>
            <person name="Chaidir N."/>
            <person name="Claudel C."/>
            <person name="Donnadieu C."/>
            <person name="Faraut T."/>
            <person name="Fievet G."/>
            <person name="Helmstetter N."/>
            <person name="King M."/>
            <person name="Knapp S.J."/>
            <person name="Lai Z."/>
            <person name="Le Paslier M.C."/>
            <person name="Lippi Y."/>
            <person name="Lorenzon L."/>
            <person name="Mandel J.R."/>
            <person name="Marage G."/>
            <person name="Marchand G."/>
            <person name="Marquand E."/>
            <person name="Bret-Mestries E."/>
            <person name="Morien E."/>
            <person name="Nambeesan S."/>
            <person name="Nguyen T."/>
            <person name="Pegot-Espagnet P."/>
            <person name="Pouilly N."/>
            <person name="Raftis F."/>
            <person name="Sallet E."/>
            <person name="Schiex T."/>
            <person name="Thomas J."/>
            <person name="Vandecasteele C."/>
            <person name="Vares D."/>
            <person name="Vear F."/>
            <person name="Vautrin S."/>
            <person name="Crespi M."/>
            <person name="Mangin B."/>
            <person name="Burke J.M."/>
            <person name="Salse J."/>
            <person name="Munos S."/>
            <person name="Vincourt P."/>
            <person name="Rieseberg L.H."/>
            <person name="Langlade N.B."/>
        </authorList>
    </citation>
    <scope>NUCLEOTIDE SEQUENCE</scope>
    <source>
        <tissue evidence="1">Leaves</tissue>
    </source>
</reference>
<keyword evidence="2" id="KW-1185">Reference proteome</keyword>
<evidence type="ECO:0008006" key="3">
    <source>
        <dbReference type="Google" id="ProtNLM"/>
    </source>
</evidence>
<organism evidence="1 2">
    <name type="scientific">Helianthus annuus</name>
    <name type="common">Common sunflower</name>
    <dbReference type="NCBI Taxonomy" id="4232"/>
    <lineage>
        <taxon>Eukaryota</taxon>
        <taxon>Viridiplantae</taxon>
        <taxon>Streptophyta</taxon>
        <taxon>Embryophyta</taxon>
        <taxon>Tracheophyta</taxon>
        <taxon>Spermatophyta</taxon>
        <taxon>Magnoliopsida</taxon>
        <taxon>eudicotyledons</taxon>
        <taxon>Gunneridae</taxon>
        <taxon>Pentapetalae</taxon>
        <taxon>asterids</taxon>
        <taxon>campanulids</taxon>
        <taxon>Asterales</taxon>
        <taxon>Asteraceae</taxon>
        <taxon>Asteroideae</taxon>
        <taxon>Heliantheae alliance</taxon>
        <taxon>Heliantheae</taxon>
        <taxon>Helianthus</taxon>
    </lineage>
</organism>
<evidence type="ECO:0000313" key="1">
    <source>
        <dbReference type="EMBL" id="KAF5795447.1"/>
    </source>
</evidence>
<reference evidence="1" key="2">
    <citation type="submission" date="2020-06" db="EMBL/GenBank/DDBJ databases">
        <title>Helianthus annuus Genome sequencing and assembly Release 2.</title>
        <authorList>
            <person name="Gouzy J."/>
            <person name="Langlade N."/>
            <person name="Munos S."/>
        </authorList>
    </citation>
    <scope>NUCLEOTIDE SEQUENCE</scope>
    <source>
        <tissue evidence="1">Leaves</tissue>
    </source>
</reference>
<gene>
    <name evidence="1" type="ORF">HanXRQr2_Chr08g0339791</name>
</gene>
<dbReference type="Proteomes" id="UP000215914">
    <property type="component" value="Unassembled WGS sequence"/>
</dbReference>
<dbReference type="EMBL" id="MNCJ02000323">
    <property type="protein sequence ID" value="KAF5795447.1"/>
    <property type="molecule type" value="Genomic_DNA"/>
</dbReference>
<accession>A0A9K3IF41</accession>
<dbReference type="Gramene" id="mRNA:HanXRQr2_Chr08g0339791">
    <property type="protein sequence ID" value="mRNA:HanXRQr2_Chr08g0339791"/>
    <property type="gene ID" value="HanXRQr2_Chr08g0339791"/>
</dbReference>
<name>A0A9K3IF41_HELAN</name>
<comment type="caution">
    <text evidence="1">The sequence shown here is derived from an EMBL/GenBank/DDBJ whole genome shotgun (WGS) entry which is preliminary data.</text>
</comment>
<protein>
    <recommendedName>
        <fullName evidence="3">DUF4283 domain-containing protein</fullName>
    </recommendedName>
</protein>
<sequence length="246" mass="27894">MVENADFVSQADVNPDKASSFGLGDRSRTFNFRDFRSYSDVLGKEKVSGDFVKEAGSNQVVEKLECEKSILVPERTEAFREMFGKAVVGRTVDLETLVDNEASVKRFLDSREIWGPWFSKLEAWRGKSFPLERVVWLRLHGISLHLLEPDVLKMIGDLFGKVLHVPKSLEEDLDLSVNRLGVLAGEAQRIKENVKIKWKNRSYRVWVEEEQDEWIPDCLGFAEVDSPVGSSSLMSSPVVRMSEPGN</sequence>
<proteinExistence type="predicted"/>
<evidence type="ECO:0000313" key="2">
    <source>
        <dbReference type="Proteomes" id="UP000215914"/>
    </source>
</evidence>
<dbReference type="AlphaFoldDB" id="A0A9K3IF41"/>